<sequence>MICGLLSLRLSDSLLCLIAVRDRPSPADVVSIVSSLHSSVLNTHTSASPLSRRCSDAIHLIGHAPLHSLYFHQLSDALLSFHNQLMMPSWTITFFLMLHSINHVICLKLFPSSTTCLTSCSSPYNPAIFRRNKIHPSQCITTHLNCPFLIQSQLPRLFKNLLLKKLLLQNLCVALFGGSDELPCIVLFAFSHFVFHMNLGQKKKNKNLELWVLRSTVKTLKLAALGINLFQRTPPPSFHSKNHKGNPLNHHRIICLTTFKIFYAKKEKKRHFGNLSLSKEKLAYECNDQFTITGPLIWDATRAGTPIEWHVYLLHSPSLPQFTKDSAYHTATKTCSTPCGLHAACSSQAVIQTPPVCMCRCFGTVTLSKLFLQCYVLISGVVFYKLIKLIWSGPLHCLAINCERVYLKTLERELECALSPRTSLVNPSDLSPKIPSSPDIPPSFQQCKTQKKVVVIRLNILGCGNGAGLSMLLGEWSSGSSLVTILHHEIEIPLWYVRLDKSCFHQDNLILASIEWLWSLKASIFWGIFMASMRKKQIAACFNCNRCLILDCIDMSSLAASQDVRLIFWHMFDGAGFGSSPKGFPFTKTVISLHQLRSVCTTDRPENCLFRSCDNEWPHLSGINSKCRPDMCESKPGQFSECDKCWIFISSKLPPAYSAFLFETRENKTKKTSSLS</sequence>
<dbReference type="Proteomes" id="UP000037035">
    <property type="component" value="Unassembled WGS sequence"/>
</dbReference>
<protein>
    <submittedName>
        <fullName evidence="2">Putative signal peptide protein</fullName>
    </submittedName>
</protein>
<proteinExistence type="predicted"/>
<dbReference type="VEuPathDB" id="FungiDB:VP01_55g3"/>
<reference evidence="2 3" key="1">
    <citation type="submission" date="2015-08" db="EMBL/GenBank/DDBJ databases">
        <title>Next Generation Sequencing and Analysis of the Genome of Puccinia sorghi L Schw, the Causal Agent of Maize Common Rust.</title>
        <authorList>
            <person name="Rochi L."/>
            <person name="Burguener G."/>
            <person name="Darino M."/>
            <person name="Turjanski A."/>
            <person name="Kreff E."/>
            <person name="Dieguez M.J."/>
            <person name="Sacco F."/>
        </authorList>
    </citation>
    <scope>NUCLEOTIDE SEQUENCE [LARGE SCALE GENOMIC DNA]</scope>
    <source>
        <strain evidence="2 3">RO10H11247</strain>
    </source>
</reference>
<gene>
    <name evidence="2" type="ORF">VP01_55g3</name>
</gene>
<dbReference type="AlphaFoldDB" id="A0A0L6UL35"/>
<name>A0A0L6UL35_9BASI</name>
<dbReference type="EMBL" id="LAVV01010830">
    <property type="protein sequence ID" value="KNZ48525.1"/>
    <property type="molecule type" value="Genomic_DNA"/>
</dbReference>
<keyword evidence="1" id="KW-0732">Signal</keyword>
<evidence type="ECO:0000256" key="1">
    <source>
        <dbReference type="SAM" id="SignalP"/>
    </source>
</evidence>
<evidence type="ECO:0000313" key="3">
    <source>
        <dbReference type="Proteomes" id="UP000037035"/>
    </source>
</evidence>
<accession>A0A0L6UL35</accession>
<evidence type="ECO:0000313" key="2">
    <source>
        <dbReference type="EMBL" id="KNZ48525.1"/>
    </source>
</evidence>
<organism evidence="2 3">
    <name type="scientific">Puccinia sorghi</name>
    <dbReference type="NCBI Taxonomy" id="27349"/>
    <lineage>
        <taxon>Eukaryota</taxon>
        <taxon>Fungi</taxon>
        <taxon>Dikarya</taxon>
        <taxon>Basidiomycota</taxon>
        <taxon>Pucciniomycotina</taxon>
        <taxon>Pucciniomycetes</taxon>
        <taxon>Pucciniales</taxon>
        <taxon>Pucciniaceae</taxon>
        <taxon>Puccinia</taxon>
    </lineage>
</organism>
<feature type="signal peptide" evidence="1">
    <location>
        <begin position="1"/>
        <end position="16"/>
    </location>
</feature>
<keyword evidence="3" id="KW-1185">Reference proteome</keyword>
<feature type="chain" id="PRO_5005567526" evidence="1">
    <location>
        <begin position="17"/>
        <end position="676"/>
    </location>
</feature>
<comment type="caution">
    <text evidence="2">The sequence shown here is derived from an EMBL/GenBank/DDBJ whole genome shotgun (WGS) entry which is preliminary data.</text>
</comment>